<keyword evidence="1" id="KW-0812">Transmembrane</keyword>
<dbReference type="Pfam" id="PF12730">
    <property type="entry name" value="ABC2_membrane_4"/>
    <property type="match status" value="1"/>
</dbReference>
<feature type="transmembrane region" description="Helical" evidence="1">
    <location>
        <begin position="178"/>
        <end position="197"/>
    </location>
</feature>
<sequence>MIRSYRLVRGACRQRRSTFSTLLRSEMIRLHRSSIVMLHVALAAAIGLAAGAYFATTPWDPLLAYDAFVQLLGAGAALLAGISCGLSLDTEREAGEYANLLGHPLRCRAFGAKGVVLLELGALACLCALLLFLGILAMAGKPTPSASTVLLSFAALAAGSTTLYAIALTTALAWGRNAAIAIGALGFMIALASLGGLGNGLVTGTLSASLAPLALIAVPFTWPARLAALSVEVPLAAAMPHAQETLDALLANAATSTALCAVGTIVSIILWLIWVKRFEDRRRTKE</sequence>
<protein>
    <submittedName>
        <fullName evidence="2">MutG family lantibiotic protection ABC transporter permease subunit</fullName>
    </submittedName>
</protein>
<feature type="transmembrane region" description="Helical" evidence="1">
    <location>
        <begin position="34"/>
        <end position="55"/>
    </location>
</feature>
<dbReference type="EMBL" id="ADMD01000006">
    <property type="protein sequence ID" value="EJZ84036.1"/>
    <property type="molecule type" value="Genomic_DNA"/>
</dbReference>
<dbReference type="eggNOG" id="COG4200">
    <property type="taxonomic scope" value="Bacteria"/>
</dbReference>
<reference evidence="2 3" key="1">
    <citation type="submission" date="2012-08" db="EMBL/GenBank/DDBJ databases">
        <title>The Genome Sequence of Slackia piriformis YIT 12062.</title>
        <authorList>
            <consortium name="The Broad Institute Genome Sequencing Platform"/>
            <person name="Earl A."/>
            <person name="Ward D."/>
            <person name="Feldgarden M."/>
            <person name="Gevers D."/>
            <person name="Morotomi M."/>
            <person name="Walker B."/>
            <person name="Young S.K."/>
            <person name="Zeng Q."/>
            <person name="Gargeya S."/>
            <person name="Fitzgerald M."/>
            <person name="Haas B."/>
            <person name="Abouelleil A."/>
            <person name="Alvarado L."/>
            <person name="Arachchi H.M."/>
            <person name="Berlin A.M."/>
            <person name="Chapman S.B."/>
            <person name="Goldberg J."/>
            <person name="Griggs A."/>
            <person name="Gujja S."/>
            <person name="Hansen M."/>
            <person name="Howarth C."/>
            <person name="Imamovic A."/>
            <person name="Larimer J."/>
            <person name="McCowen C."/>
            <person name="Montmayeur A."/>
            <person name="Murphy C."/>
            <person name="Neiman D."/>
            <person name="Pearson M."/>
            <person name="Priest M."/>
            <person name="Roberts A."/>
            <person name="Saif S."/>
            <person name="Shea T."/>
            <person name="Sisk P."/>
            <person name="Sykes S."/>
            <person name="Wortman J."/>
            <person name="Nusbaum C."/>
            <person name="Birren B."/>
        </authorList>
    </citation>
    <scope>NUCLEOTIDE SEQUENCE [LARGE SCALE GENOMIC DNA]</scope>
    <source>
        <strain evidence="2 3">YIT 12062</strain>
    </source>
</reference>
<keyword evidence="1" id="KW-0472">Membrane</keyword>
<dbReference type="InParanoid" id="K0YKN7"/>
<feature type="transmembrane region" description="Helical" evidence="1">
    <location>
        <begin position="67"/>
        <end position="88"/>
    </location>
</feature>
<proteinExistence type="predicted"/>
<dbReference type="AlphaFoldDB" id="K0YKN7"/>
<dbReference type="HOGENOM" id="CLU_077103_0_0_11"/>
<feature type="transmembrane region" description="Helical" evidence="1">
    <location>
        <begin position="249"/>
        <end position="275"/>
    </location>
</feature>
<feature type="transmembrane region" description="Helical" evidence="1">
    <location>
        <begin position="145"/>
        <end position="166"/>
    </location>
</feature>
<accession>K0YKN7</accession>
<evidence type="ECO:0000256" key="1">
    <source>
        <dbReference type="SAM" id="Phobius"/>
    </source>
</evidence>
<dbReference type="PATRIC" id="fig|742818.3.peg.793"/>
<keyword evidence="3" id="KW-1185">Reference proteome</keyword>
<comment type="caution">
    <text evidence="2">The sequence shown here is derived from an EMBL/GenBank/DDBJ whole genome shotgun (WGS) entry which is preliminary data.</text>
</comment>
<name>K0YKN7_9ACTN</name>
<dbReference type="Proteomes" id="UP000006069">
    <property type="component" value="Unassembled WGS sequence"/>
</dbReference>
<evidence type="ECO:0000313" key="2">
    <source>
        <dbReference type="EMBL" id="EJZ84036.1"/>
    </source>
</evidence>
<organism evidence="2 3">
    <name type="scientific">Slackia piriformis YIT 12062</name>
    <dbReference type="NCBI Taxonomy" id="742818"/>
    <lineage>
        <taxon>Bacteria</taxon>
        <taxon>Bacillati</taxon>
        <taxon>Actinomycetota</taxon>
        <taxon>Coriobacteriia</taxon>
        <taxon>Eggerthellales</taxon>
        <taxon>Eggerthellaceae</taxon>
        <taxon>Slackia</taxon>
    </lineage>
</organism>
<dbReference type="RefSeq" id="WP_009138968.1">
    <property type="nucleotide sequence ID" value="NZ_JH815198.1"/>
</dbReference>
<keyword evidence="1" id="KW-1133">Transmembrane helix</keyword>
<feature type="transmembrane region" description="Helical" evidence="1">
    <location>
        <begin position="115"/>
        <end position="139"/>
    </location>
</feature>
<evidence type="ECO:0000313" key="3">
    <source>
        <dbReference type="Proteomes" id="UP000006069"/>
    </source>
</evidence>
<gene>
    <name evidence="2" type="ORF">HMPREF9451_00745</name>
</gene>